<sequence>MARILVVEDEYKIRKIINSYLKEDFEIIMAEDGQLGLNIFQEEDLDLIILDLMLPKLSGEELCQKIRQVSNLPIIMLTAKSSEEAKISGFKYGADDYLTKPFSPRELLVRVKAILRRSKNKKNAAIIKLEEGQIEVFPEKMLVKKQGHNCSLTTTEFKILLTLINNSGQVLSRNQLADKVLGLEFNGFDRTIDAHIKNIRKKLDLKKDQYIITVYGAGYKFQGDI</sequence>
<evidence type="ECO:0000256" key="4">
    <source>
        <dbReference type="ARBA" id="ARBA00023015"/>
    </source>
</evidence>
<dbReference type="GO" id="GO:0000976">
    <property type="term" value="F:transcription cis-regulatory region binding"/>
    <property type="evidence" value="ECO:0007669"/>
    <property type="project" value="TreeGrafter"/>
</dbReference>
<dbReference type="InterPro" id="IPR039420">
    <property type="entry name" value="WalR-like"/>
</dbReference>
<dbReference type="Proteomes" id="UP000199006">
    <property type="component" value="Unassembled WGS sequence"/>
</dbReference>
<dbReference type="PROSITE" id="PS51755">
    <property type="entry name" value="OMPR_PHOB"/>
    <property type="match status" value="1"/>
</dbReference>
<proteinExistence type="predicted"/>
<evidence type="ECO:0000256" key="7">
    <source>
        <dbReference type="ARBA" id="ARBA00024867"/>
    </source>
</evidence>
<keyword evidence="6" id="KW-0804">Transcription</keyword>
<evidence type="ECO:0000259" key="11">
    <source>
        <dbReference type="PROSITE" id="PS51755"/>
    </source>
</evidence>
<dbReference type="SUPFAM" id="SSF52172">
    <property type="entry name" value="CheY-like"/>
    <property type="match status" value="1"/>
</dbReference>
<protein>
    <recommendedName>
        <fullName evidence="1">Stage 0 sporulation protein A homolog</fullName>
    </recommendedName>
</protein>
<name>A0A1I4F5R7_9FIRM</name>
<feature type="modified residue" description="4-aspartylphosphate" evidence="8">
    <location>
        <position position="51"/>
    </location>
</feature>
<dbReference type="SUPFAM" id="SSF46894">
    <property type="entry name" value="C-terminal effector domain of the bipartite response regulators"/>
    <property type="match status" value="1"/>
</dbReference>
<evidence type="ECO:0000256" key="3">
    <source>
        <dbReference type="ARBA" id="ARBA00023012"/>
    </source>
</evidence>
<feature type="domain" description="OmpR/PhoB-type" evidence="11">
    <location>
        <begin position="124"/>
        <end position="223"/>
    </location>
</feature>
<evidence type="ECO:0000256" key="8">
    <source>
        <dbReference type="PROSITE-ProRule" id="PRU00169"/>
    </source>
</evidence>
<evidence type="ECO:0000313" key="13">
    <source>
        <dbReference type="Proteomes" id="UP000199006"/>
    </source>
</evidence>
<dbReference type="InterPro" id="IPR036388">
    <property type="entry name" value="WH-like_DNA-bd_sf"/>
</dbReference>
<evidence type="ECO:0000256" key="5">
    <source>
        <dbReference type="ARBA" id="ARBA00023125"/>
    </source>
</evidence>
<dbReference type="InterPro" id="IPR011006">
    <property type="entry name" value="CheY-like_superfamily"/>
</dbReference>
<evidence type="ECO:0000256" key="6">
    <source>
        <dbReference type="ARBA" id="ARBA00023163"/>
    </source>
</evidence>
<accession>A0A1I4F5R7</accession>
<dbReference type="PANTHER" id="PTHR48111">
    <property type="entry name" value="REGULATOR OF RPOS"/>
    <property type="match status" value="1"/>
</dbReference>
<reference evidence="12 13" key="1">
    <citation type="submission" date="2016-10" db="EMBL/GenBank/DDBJ databases">
        <authorList>
            <person name="de Groot N.N."/>
        </authorList>
    </citation>
    <scope>NUCLEOTIDE SEQUENCE [LARGE SCALE GENOMIC DNA]</scope>
    <source>
        <strain evidence="12 13">ATCC 51327</strain>
    </source>
</reference>
<dbReference type="Gene3D" id="1.10.10.10">
    <property type="entry name" value="Winged helix-like DNA-binding domain superfamily/Winged helix DNA-binding domain"/>
    <property type="match status" value="1"/>
</dbReference>
<dbReference type="AlphaFoldDB" id="A0A1I4F5R7"/>
<feature type="DNA-binding region" description="OmpR/PhoB-type" evidence="9">
    <location>
        <begin position="124"/>
        <end position="223"/>
    </location>
</feature>
<dbReference type="Pfam" id="PF00072">
    <property type="entry name" value="Response_reg"/>
    <property type="match status" value="1"/>
</dbReference>
<dbReference type="Pfam" id="PF00486">
    <property type="entry name" value="Trans_reg_C"/>
    <property type="match status" value="1"/>
</dbReference>
<dbReference type="Gene3D" id="6.10.250.690">
    <property type="match status" value="1"/>
</dbReference>
<dbReference type="GO" id="GO:0000156">
    <property type="term" value="F:phosphorelay response regulator activity"/>
    <property type="evidence" value="ECO:0007669"/>
    <property type="project" value="TreeGrafter"/>
</dbReference>
<dbReference type="FunFam" id="3.40.50.2300:FF:000001">
    <property type="entry name" value="DNA-binding response regulator PhoB"/>
    <property type="match status" value="1"/>
</dbReference>
<dbReference type="EMBL" id="FOTI01000002">
    <property type="protein sequence ID" value="SFL12803.1"/>
    <property type="molecule type" value="Genomic_DNA"/>
</dbReference>
<keyword evidence="13" id="KW-1185">Reference proteome</keyword>
<dbReference type="GO" id="GO:0006355">
    <property type="term" value="P:regulation of DNA-templated transcription"/>
    <property type="evidence" value="ECO:0007669"/>
    <property type="project" value="InterPro"/>
</dbReference>
<dbReference type="OrthoDB" id="9802426at2"/>
<dbReference type="RefSeq" id="WP_089858346.1">
    <property type="nucleotide sequence ID" value="NZ_FOTI01000002.1"/>
</dbReference>
<dbReference type="SMART" id="SM00448">
    <property type="entry name" value="REC"/>
    <property type="match status" value="1"/>
</dbReference>
<dbReference type="InterPro" id="IPR001867">
    <property type="entry name" value="OmpR/PhoB-type_DNA-bd"/>
</dbReference>
<dbReference type="SMART" id="SM00862">
    <property type="entry name" value="Trans_reg_C"/>
    <property type="match status" value="1"/>
</dbReference>
<evidence type="ECO:0000256" key="9">
    <source>
        <dbReference type="PROSITE-ProRule" id="PRU01091"/>
    </source>
</evidence>
<keyword evidence="5 9" id="KW-0238">DNA-binding</keyword>
<dbReference type="Gene3D" id="3.40.50.2300">
    <property type="match status" value="1"/>
</dbReference>
<dbReference type="CDD" id="cd00383">
    <property type="entry name" value="trans_reg_C"/>
    <property type="match status" value="1"/>
</dbReference>
<evidence type="ECO:0000256" key="1">
    <source>
        <dbReference type="ARBA" id="ARBA00018672"/>
    </source>
</evidence>
<gene>
    <name evidence="12" type="ORF">SAMN02983006_00228</name>
</gene>
<dbReference type="GO" id="GO:0005829">
    <property type="term" value="C:cytosol"/>
    <property type="evidence" value="ECO:0007669"/>
    <property type="project" value="TreeGrafter"/>
</dbReference>
<keyword evidence="4" id="KW-0805">Transcription regulation</keyword>
<organism evidence="12 13">
    <name type="scientific">Halanaerobium salsuginis</name>
    <dbReference type="NCBI Taxonomy" id="29563"/>
    <lineage>
        <taxon>Bacteria</taxon>
        <taxon>Bacillati</taxon>
        <taxon>Bacillota</taxon>
        <taxon>Clostridia</taxon>
        <taxon>Halanaerobiales</taxon>
        <taxon>Halanaerobiaceae</taxon>
        <taxon>Halanaerobium</taxon>
    </lineage>
</organism>
<comment type="function">
    <text evidence="7">May play the central regulatory role in sporulation. It may be an element of the effector pathway responsible for the activation of sporulation genes in response to nutritional stress. Spo0A may act in concert with spo0H (a sigma factor) to control the expression of some genes that are critical to the sporulation process.</text>
</comment>
<dbReference type="GO" id="GO:0032993">
    <property type="term" value="C:protein-DNA complex"/>
    <property type="evidence" value="ECO:0007669"/>
    <property type="project" value="TreeGrafter"/>
</dbReference>
<feature type="domain" description="Response regulatory" evidence="10">
    <location>
        <begin position="3"/>
        <end position="115"/>
    </location>
</feature>
<dbReference type="PROSITE" id="PS50110">
    <property type="entry name" value="RESPONSE_REGULATORY"/>
    <property type="match status" value="1"/>
</dbReference>
<dbReference type="PANTHER" id="PTHR48111:SF73">
    <property type="entry name" value="ALKALINE PHOSPHATASE SYNTHESIS TRANSCRIPTIONAL REGULATORY PROTEIN PHOP"/>
    <property type="match status" value="1"/>
</dbReference>
<evidence type="ECO:0000256" key="2">
    <source>
        <dbReference type="ARBA" id="ARBA00022553"/>
    </source>
</evidence>
<keyword evidence="2 8" id="KW-0597">Phosphoprotein</keyword>
<evidence type="ECO:0000313" key="12">
    <source>
        <dbReference type="EMBL" id="SFL12803.1"/>
    </source>
</evidence>
<evidence type="ECO:0000259" key="10">
    <source>
        <dbReference type="PROSITE" id="PS50110"/>
    </source>
</evidence>
<dbReference type="STRING" id="29563.SAMN02983006_00228"/>
<dbReference type="InterPro" id="IPR016032">
    <property type="entry name" value="Sig_transdc_resp-reg_C-effctor"/>
</dbReference>
<keyword evidence="3" id="KW-0902">Two-component regulatory system</keyword>
<dbReference type="InterPro" id="IPR001789">
    <property type="entry name" value="Sig_transdc_resp-reg_receiver"/>
</dbReference>